<accession>G4Q799</accession>
<reference evidence="1 2" key="1">
    <citation type="journal article" date="2011" name="J. Bacteriol.">
        <title>Complete genome sequence of Acidaminococcus intestini RYC-MR95, a Gram-negative bacterium from the phylum Firmicutes.</title>
        <authorList>
            <person name="D'Auria G."/>
            <person name="Galan J.C."/>
            <person name="Rodriguez-Alcayna M."/>
            <person name="Moya A."/>
            <person name="Baquero F."/>
            <person name="Latorre A."/>
        </authorList>
    </citation>
    <scope>NUCLEOTIDE SEQUENCE [LARGE SCALE GENOMIC DNA]</scope>
    <source>
        <strain evidence="1 2">RyC-MR95</strain>
    </source>
</reference>
<dbReference type="STRING" id="568816.Acin_0189"/>
<dbReference type="HOGENOM" id="CLU_3039418_0_0_9"/>
<dbReference type="Proteomes" id="UP000007093">
    <property type="component" value="Chromosome"/>
</dbReference>
<name>G4Q799_ACIIR</name>
<dbReference type="PATRIC" id="fig|568816.4.peg.182"/>
<sequence>MELSNLGKLKDSGSCQSSCRYPKDFRQGFFTQSVNSLFSTFLKDQRFFADATSP</sequence>
<evidence type="ECO:0000313" key="1">
    <source>
        <dbReference type="EMBL" id="AEQ21437.1"/>
    </source>
</evidence>
<dbReference type="EMBL" id="CP003058">
    <property type="protein sequence ID" value="AEQ21437.1"/>
    <property type="molecule type" value="Genomic_DNA"/>
</dbReference>
<protein>
    <submittedName>
        <fullName evidence="1">Uncharacterized protein</fullName>
    </submittedName>
</protein>
<dbReference type="KEGG" id="ain:Acin_0189"/>
<organism evidence="1 2">
    <name type="scientific">Acidaminococcus intestini (strain RyC-MR95)</name>
    <dbReference type="NCBI Taxonomy" id="568816"/>
    <lineage>
        <taxon>Bacteria</taxon>
        <taxon>Bacillati</taxon>
        <taxon>Bacillota</taxon>
        <taxon>Negativicutes</taxon>
        <taxon>Acidaminococcales</taxon>
        <taxon>Acidaminococcaceae</taxon>
        <taxon>Acidaminococcus</taxon>
    </lineage>
</organism>
<dbReference type="InParanoid" id="G4Q799"/>
<gene>
    <name evidence="1" type="ordered locus">Acin_0189</name>
</gene>
<dbReference type="AlphaFoldDB" id="G4Q799"/>
<evidence type="ECO:0000313" key="2">
    <source>
        <dbReference type="Proteomes" id="UP000007093"/>
    </source>
</evidence>
<keyword evidence="2" id="KW-1185">Reference proteome</keyword>
<proteinExistence type="predicted"/>